<keyword evidence="4 6" id="KW-1133">Transmembrane helix</keyword>
<feature type="domain" description="Major facilitator superfamily (MFS) profile" evidence="7">
    <location>
        <begin position="27"/>
        <end position="468"/>
    </location>
</feature>
<feature type="transmembrane region" description="Helical" evidence="6">
    <location>
        <begin position="62"/>
        <end position="81"/>
    </location>
</feature>
<dbReference type="Gene3D" id="1.20.1250.20">
    <property type="entry name" value="MFS general substrate transporter like domains"/>
    <property type="match status" value="1"/>
</dbReference>
<evidence type="ECO:0000313" key="9">
    <source>
        <dbReference type="Proteomes" id="UP000606870"/>
    </source>
</evidence>
<feature type="transmembrane region" description="Helical" evidence="6">
    <location>
        <begin position="93"/>
        <end position="119"/>
    </location>
</feature>
<keyword evidence="2" id="KW-0813">Transport</keyword>
<protein>
    <submittedName>
        <fullName evidence="8">MFS transporter</fullName>
    </submittedName>
</protein>
<dbReference type="PANTHER" id="PTHR42718">
    <property type="entry name" value="MAJOR FACILITATOR SUPERFAMILY MULTIDRUG TRANSPORTER MFSC"/>
    <property type="match status" value="1"/>
</dbReference>
<dbReference type="Proteomes" id="UP000606870">
    <property type="component" value="Unassembled WGS sequence"/>
</dbReference>
<feature type="transmembrane region" description="Helical" evidence="6">
    <location>
        <begin position="213"/>
        <end position="233"/>
    </location>
</feature>
<name>A0ABR6VK22_9FIRM</name>
<evidence type="ECO:0000256" key="3">
    <source>
        <dbReference type="ARBA" id="ARBA00022692"/>
    </source>
</evidence>
<feature type="transmembrane region" description="Helical" evidence="6">
    <location>
        <begin position="125"/>
        <end position="145"/>
    </location>
</feature>
<evidence type="ECO:0000259" key="7">
    <source>
        <dbReference type="PROSITE" id="PS50850"/>
    </source>
</evidence>
<dbReference type="EMBL" id="JACOGK010000033">
    <property type="protein sequence ID" value="MBC3537633.1"/>
    <property type="molecule type" value="Genomic_DNA"/>
</dbReference>
<evidence type="ECO:0000256" key="6">
    <source>
        <dbReference type="SAM" id="Phobius"/>
    </source>
</evidence>
<evidence type="ECO:0000256" key="5">
    <source>
        <dbReference type="ARBA" id="ARBA00023136"/>
    </source>
</evidence>
<feature type="transmembrane region" description="Helical" evidence="6">
    <location>
        <begin position="157"/>
        <end position="176"/>
    </location>
</feature>
<evidence type="ECO:0000256" key="4">
    <source>
        <dbReference type="ARBA" id="ARBA00022989"/>
    </source>
</evidence>
<dbReference type="Pfam" id="PF07690">
    <property type="entry name" value="MFS_1"/>
    <property type="match status" value="2"/>
</dbReference>
<feature type="transmembrane region" description="Helical" evidence="6">
    <location>
        <begin position="367"/>
        <end position="387"/>
    </location>
</feature>
<evidence type="ECO:0000313" key="8">
    <source>
        <dbReference type="EMBL" id="MBC3537633.1"/>
    </source>
</evidence>
<keyword evidence="3 6" id="KW-0812">Transmembrane</keyword>
<dbReference type="InterPro" id="IPR036259">
    <property type="entry name" value="MFS_trans_sf"/>
</dbReference>
<dbReference type="InterPro" id="IPR011701">
    <property type="entry name" value="MFS"/>
</dbReference>
<accession>A0ABR6VK22</accession>
<feature type="transmembrane region" description="Helical" evidence="6">
    <location>
        <begin position="23"/>
        <end position="42"/>
    </location>
</feature>
<proteinExistence type="predicted"/>
<feature type="transmembrane region" description="Helical" evidence="6">
    <location>
        <begin position="182"/>
        <end position="201"/>
    </location>
</feature>
<feature type="transmembrane region" description="Helical" evidence="6">
    <location>
        <begin position="277"/>
        <end position="303"/>
    </location>
</feature>
<organism evidence="8 9">
    <name type="scientific">Megasphaera hominis</name>
    <dbReference type="NCBI Taxonomy" id="159836"/>
    <lineage>
        <taxon>Bacteria</taxon>
        <taxon>Bacillati</taxon>
        <taxon>Bacillota</taxon>
        <taxon>Negativicutes</taxon>
        <taxon>Veillonellales</taxon>
        <taxon>Veillonellaceae</taxon>
        <taxon>Megasphaera</taxon>
    </lineage>
</organism>
<dbReference type="SUPFAM" id="SSF103473">
    <property type="entry name" value="MFS general substrate transporter"/>
    <property type="match status" value="1"/>
</dbReference>
<evidence type="ECO:0000256" key="1">
    <source>
        <dbReference type="ARBA" id="ARBA00004651"/>
    </source>
</evidence>
<dbReference type="InterPro" id="IPR020846">
    <property type="entry name" value="MFS_dom"/>
</dbReference>
<feature type="transmembrane region" description="Helical" evidence="6">
    <location>
        <begin position="239"/>
        <end position="256"/>
    </location>
</feature>
<comment type="subcellular location">
    <subcellularLocation>
        <location evidence="1">Cell membrane</location>
        <topology evidence="1">Multi-pass membrane protein</topology>
    </subcellularLocation>
</comment>
<feature type="transmembrane region" description="Helical" evidence="6">
    <location>
        <begin position="341"/>
        <end position="361"/>
    </location>
</feature>
<dbReference type="Gene3D" id="1.20.1720.10">
    <property type="entry name" value="Multidrug resistance protein D"/>
    <property type="match status" value="1"/>
</dbReference>
<reference evidence="8 9" key="1">
    <citation type="submission" date="2020-08" db="EMBL/GenBank/DDBJ databases">
        <authorList>
            <person name="Liu C."/>
            <person name="Sun Q."/>
        </authorList>
    </citation>
    <scope>NUCLEOTIDE SEQUENCE [LARGE SCALE GENOMIC DNA]</scope>
    <source>
        <strain evidence="8 9">NSJ-59</strain>
    </source>
</reference>
<comment type="caution">
    <text evidence="8">The sequence shown here is derived from an EMBL/GenBank/DDBJ whole genome shotgun (WGS) entry which is preliminary data.</text>
</comment>
<keyword evidence="9" id="KW-1185">Reference proteome</keyword>
<keyword evidence="5 6" id="KW-0472">Membrane</keyword>
<feature type="transmembrane region" description="Helical" evidence="6">
    <location>
        <begin position="408"/>
        <end position="427"/>
    </location>
</feature>
<dbReference type="CDD" id="cd17321">
    <property type="entry name" value="MFS_MMR_MDR_like"/>
    <property type="match status" value="1"/>
</dbReference>
<dbReference type="PANTHER" id="PTHR42718:SF9">
    <property type="entry name" value="MAJOR FACILITATOR SUPERFAMILY MULTIDRUG TRANSPORTER MFSC"/>
    <property type="match status" value="1"/>
</dbReference>
<sequence>MRESLIIVLPLFEREVLFVSRSLPYKILGIVMLSSFLTPFTSSSLTLSLPDMGREFSASASTLGWVLEIFLLASVVFLLPVGKMADRIGKRKIFLWGTVLFALSSVCAFFATSMAWLLAARLLQGLAAAMIYATNMAILVLVFPLEKRGMAMGWNVSMVYVGLSLGPVLGGFFNYYFGWRSIFLFIIVCSVLCSLAILKFLKEEWLVEGAKGGDGLGALGYGLAMVLVMYGLSELLQQSWAWCALAGGLILFAIFLRHETRCEQPVLPVALLWHNRMFTLSNLAAMLNYSATFAISFLLSMYLQSVLGLSSRDAGLLLLVQPVIQAILSPKTGSLSDRYPATTLSSAGMAIIACGLLGLAFTVRARLFWPLVPILMLIGFGFALFTAPNNNAIMSSVEKRYYSMASSLLSTMRLIGQILSVAIVTLLMSLHWDYLPASAMLVRNIEIAFFVFTALCLAGMVPSLSRRK</sequence>
<evidence type="ECO:0000256" key="2">
    <source>
        <dbReference type="ARBA" id="ARBA00022448"/>
    </source>
</evidence>
<gene>
    <name evidence="8" type="ORF">H8J70_10250</name>
</gene>
<dbReference type="PRINTS" id="PR01036">
    <property type="entry name" value="TCRTETB"/>
</dbReference>
<feature type="transmembrane region" description="Helical" evidence="6">
    <location>
        <begin position="447"/>
        <end position="465"/>
    </location>
</feature>
<dbReference type="PROSITE" id="PS50850">
    <property type="entry name" value="MFS"/>
    <property type="match status" value="1"/>
</dbReference>